<evidence type="ECO:0000256" key="3">
    <source>
        <dbReference type="ARBA" id="ARBA00022553"/>
    </source>
</evidence>
<evidence type="ECO:0000256" key="2">
    <source>
        <dbReference type="ARBA" id="ARBA00012647"/>
    </source>
</evidence>
<evidence type="ECO:0000256" key="8">
    <source>
        <dbReference type="PIRSR" id="PIRSR601952-1"/>
    </source>
</evidence>
<name>A0A8H7BGL4_9FUNG</name>
<dbReference type="PROSITE" id="PS00123">
    <property type="entry name" value="ALKALINE_PHOSPHATASE"/>
    <property type="match status" value="1"/>
</dbReference>
<feature type="binding site" evidence="9">
    <location>
        <position position="5"/>
    </location>
    <ligand>
        <name>Mg(2+)</name>
        <dbReference type="ChEBI" id="CHEBI:18420"/>
    </ligand>
</feature>
<feature type="binding site" evidence="9">
    <location>
        <position position="5"/>
    </location>
    <ligand>
        <name>Zn(2+)</name>
        <dbReference type="ChEBI" id="CHEBI:29105"/>
        <label>2</label>
    </ligand>
</feature>
<keyword evidence="3" id="KW-0597">Phosphoprotein</keyword>
<dbReference type="Gene3D" id="3.40.720.10">
    <property type="entry name" value="Alkaline Phosphatase, subunit A"/>
    <property type="match status" value="1"/>
</dbReference>
<feature type="binding site" evidence="9">
    <location>
        <position position="256"/>
    </location>
    <ligand>
        <name>Zn(2+)</name>
        <dbReference type="ChEBI" id="CHEBI:29105"/>
        <label>2</label>
    </ligand>
</feature>
<dbReference type="OrthoDB" id="7392499at2759"/>
<feature type="binding site" evidence="9">
    <location>
        <position position="247"/>
    </location>
    <ligand>
        <name>Mg(2+)</name>
        <dbReference type="ChEBI" id="CHEBI:18420"/>
    </ligand>
</feature>
<dbReference type="PRINTS" id="PR00113">
    <property type="entry name" value="ALKPHPHTASE"/>
</dbReference>
<keyword evidence="13" id="KW-1185">Reference proteome</keyword>
<reference evidence="12" key="1">
    <citation type="submission" date="2020-01" db="EMBL/GenBank/DDBJ databases">
        <title>Genome Sequencing of Three Apophysomyces-Like Fungal Strains Confirms a Novel Fungal Genus in the Mucoromycota with divergent Burkholderia-like Endosymbiotic Bacteria.</title>
        <authorList>
            <person name="Stajich J.E."/>
            <person name="Macias A.M."/>
            <person name="Carter-House D."/>
            <person name="Lovett B."/>
            <person name="Kasson L.R."/>
            <person name="Berry K."/>
            <person name="Grigoriev I."/>
            <person name="Chang Y."/>
            <person name="Spatafora J."/>
            <person name="Kasson M.T."/>
        </authorList>
    </citation>
    <scope>NUCLEOTIDE SEQUENCE</scope>
    <source>
        <strain evidence="12">NRRL A-21654</strain>
    </source>
</reference>
<dbReference type="InterPro" id="IPR017850">
    <property type="entry name" value="Alkaline_phosphatase_core_sf"/>
</dbReference>
<evidence type="ECO:0000256" key="6">
    <source>
        <dbReference type="ARBA" id="ARBA00022833"/>
    </source>
</evidence>
<evidence type="ECO:0000256" key="10">
    <source>
        <dbReference type="RuleBase" id="RU003946"/>
    </source>
</evidence>
<feature type="binding site" evidence="9">
    <location>
        <position position="404"/>
    </location>
    <ligand>
        <name>Zn(2+)</name>
        <dbReference type="ChEBI" id="CHEBI:29105"/>
        <label>2</label>
    </ligand>
</feature>
<dbReference type="InterPro" id="IPR001952">
    <property type="entry name" value="Alkaline_phosphatase"/>
</dbReference>
<organism evidence="12 13">
    <name type="scientific">Apophysomyces ossiformis</name>
    <dbReference type="NCBI Taxonomy" id="679940"/>
    <lineage>
        <taxon>Eukaryota</taxon>
        <taxon>Fungi</taxon>
        <taxon>Fungi incertae sedis</taxon>
        <taxon>Mucoromycota</taxon>
        <taxon>Mucoromycotina</taxon>
        <taxon>Mucoromycetes</taxon>
        <taxon>Mucorales</taxon>
        <taxon>Mucorineae</taxon>
        <taxon>Mucoraceae</taxon>
        <taxon>Apophysomyces</taxon>
    </lineage>
</organism>
<dbReference type="PANTHER" id="PTHR11596:SF5">
    <property type="entry name" value="ALKALINE PHOSPHATASE"/>
    <property type="match status" value="1"/>
</dbReference>
<gene>
    <name evidence="12" type="ORF">EC973_003986</name>
</gene>
<comment type="caution">
    <text evidence="12">The sequence shown here is derived from an EMBL/GenBank/DDBJ whole genome shotgun (WGS) entry which is preliminary data.</text>
</comment>
<dbReference type="EC" id="3.1.3.1" evidence="2 11"/>
<dbReference type="GO" id="GO:0004035">
    <property type="term" value="F:alkaline phosphatase activity"/>
    <property type="evidence" value="ECO:0007669"/>
    <property type="project" value="UniProtKB-EC"/>
</dbReference>
<dbReference type="PANTHER" id="PTHR11596">
    <property type="entry name" value="ALKALINE PHOSPHATASE"/>
    <property type="match status" value="1"/>
</dbReference>
<evidence type="ECO:0000256" key="1">
    <source>
        <dbReference type="ARBA" id="ARBA00005984"/>
    </source>
</evidence>
<dbReference type="Pfam" id="PF00245">
    <property type="entry name" value="Alk_phosphatase"/>
    <property type="match status" value="1"/>
</dbReference>
<comment type="catalytic activity">
    <reaction evidence="11">
        <text>a phosphate monoester + H2O = an alcohol + phosphate</text>
        <dbReference type="Rhea" id="RHEA:15017"/>
        <dbReference type="ChEBI" id="CHEBI:15377"/>
        <dbReference type="ChEBI" id="CHEBI:30879"/>
        <dbReference type="ChEBI" id="CHEBI:43474"/>
        <dbReference type="ChEBI" id="CHEBI:67140"/>
        <dbReference type="EC" id="3.1.3.1"/>
    </reaction>
</comment>
<dbReference type="SUPFAM" id="SSF53649">
    <property type="entry name" value="Alkaline phosphatase-like"/>
    <property type="match status" value="1"/>
</dbReference>
<feature type="binding site" evidence="9">
    <location>
        <position position="252"/>
    </location>
    <ligand>
        <name>Zn(2+)</name>
        <dbReference type="ChEBI" id="CHEBI:29105"/>
        <label>2</label>
    </ligand>
</feature>
<feature type="binding site" evidence="9">
    <location>
        <position position="108"/>
    </location>
    <ligand>
        <name>Mg(2+)</name>
        <dbReference type="ChEBI" id="CHEBI:18420"/>
    </ligand>
</feature>
<dbReference type="EMBL" id="JABAYA010000229">
    <property type="protein sequence ID" value="KAF7721869.1"/>
    <property type="molecule type" value="Genomic_DNA"/>
</dbReference>
<keyword evidence="6 9" id="KW-0862">Zinc</keyword>
<accession>A0A8H7BGL4</accession>
<keyword evidence="4 9" id="KW-0479">Metal-binding</keyword>
<evidence type="ECO:0000313" key="13">
    <source>
        <dbReference type="Proteomes" id="UP000605846"/>
    </source>
</evidence>
<comment type="cofactor">
    <cofactor evidence="9">
        <name>Mg(2+)</name>
        <dbReference type="ChEBI" id="CHEBI:18420"/>
    </cofactor>
    <text evidence="9">Binds 1 Mg(2+) ion.</text>
</comment>
<feature type="binding site" evidence="9">
    <location>
        <position position="106"/>
    </location>
    <ligand>
        <name>Mg(2+)</name>
        <dbReference type="ChEBI" id="CHEBI:18420"/>
    </ligand>
</feature>
<dbReference type="SMART" id="SM00098">
    <property type="entry name" value="alkPPc"/>
    <property type="match status" value="1"/>
</dbReference>
<evidence type="ECO:0000256" key="9">
    <source>
        <dbReference type="PIRSR" id="PIRSR601952-2"/>
    </source>
</evidence>
<evidence type="ECO:0000313" key="12">
    <source>
        <dbReference type="EMBL" id="KAF7721869.1"/>
    </source>
</evidence>
<evidence type="ECO:0000256" key="7">
    <source>
        <dbReference type="ARBA" id="ARBA00022842"/>
    </source>
</evidence>
<dbReference type="CDD" id="cd16012">
    <property type="entry name" value="ALP"/>
    <property type="match status" value="1"/>
</dbReference>
<dbReference type="Proteomes" id="UP000605846">
    <property type="component" value="Unassembled WGS sequence"/>
</dbReference>
<sequence>MMISDGFGPASETFARQYHGWRENLSPRENLLPLDKIHVGHSRTESSSSLVTDSAAGATAFSCALKSYNGAIGVDPRQVPCGTVLESAKLQKNMLTGLVATSRITHATPASFCAHVIDRNMENEIAVQQIGETPLGRTIDLMFGGGLCEFQSNKTQGSCRADDRDVLQEAKDSYGWEVYTTRSEFDALTSATAPLPLMGLFASQHMSYEMDRIPSEQPSLKEMTQKALAILEEATRGSEHGFFLMIEGSRIDMAGHTNDPAAHVHDIWQYHQTVEVVKQFVNEHPGTVVISTSDHETGGLSLGRQLTEDYPEYKWNPEVISRVQNSSEVLSLAWADALQRGTATKEYLVDELISAGLGINDPTKYEINRIFAWQDKNKTTEELAWLFSDMVSKRALIGWTTHGHTAVDVNLYAHGVGAEKLRGSHENIEIGDFIVDYLDLDLNSITKKLKA</sequence>
<dbReference type="InterPro" id="IPR018299">
    <property type="entry name" value="Alkaline_phosphatase_AS"/>
</dbReference>
<comment type="cofactor">
    <cofactor evidence="9">
        <name>Zn(2+)</name>
        <dbReference type="ChEBI" id="CHEBI:29105"/>
    </cofactor>
    <text evidence="9">Binds 2 Zn(2+) ions.</text>
</comment>
<evidence type="ECO:0000256" key="11">
    <source>
        <dbReference type="RuleBase" id="RU003947"/>
    </source>
</evidence>
<dbReference type="GO" id="GO:0046872">
    <property type="term" value="F:metal ion binding"/>
    <property type="evidence" value="ECO:0007669"/>
    <property type="project" value="UniProtKB-KW"/>
</dbReference>
<evidence type="ECO:0000256" key="5">
    <source>
        <dbReference type="ARBA" id="ARBA00022801"/>
    </source>
</evidence>
<protein>
    <recommendedName>
        <fullName evidence="2 11">Alkaline phosphatase</fullName>
        <ecNumber evidence="2 11">3.1.3.1</ecNumber>
    </recommendedName>
</protein>
<feature type="active site" description="Phosphoserine intermediate" evidence="8">
    <location>
        <position position="54"/>
    </location>
</feature>
<dbReference type="AlphaFoldDB" id="A0A8H7BGL4"/>
<feature type="binding site" evidence="9">
    <location>
        <position position="294"/>
    </location>
    <ligand>
        <name>Zn(2+)</name>
        <dbReference type="ChEBI" id="CHEBI:29105"/>
        <label>2</label>
    </ligand>
</feature>
<dbReference type="GO" id="GO:0000329">
    <property type="term" value="C:fungal-type vacuole membrane"/>
    <property type="evidence" value="ECO:0007669"/>
    <property type="project" value="TreeGrafter"/>
</dbReference>
<evidence type="ECO:0000256" key="4">
    <source>
        <dbReference type="ARBA" id="ARBA00022723"/>
    </source>
</evidence>
<keyword evidence="5 11" id="KW-0378">Hydrolase</keyword>
<comment type="similarity">
    <text evidence="1 10">Belongs to the alkaline phosphatase family.</text>
</comment>
<proteinExistence type="inferred from homology"/>
<feature type="binding site" evidence="9">
    <location>
        <position position="295"/>
    </location>
    <ligand>
        <name>Zn(2+)</name>
        <dbReference type="ChEBI" id="CHEBI:29105"/>
        <label>2</label>
    </ligand>
</feature>
<dbReference type="Gene3D" id="1.10.60.40">
    <property type="match status" value="1"/>
</dbReference>
<keyword evidence="7 9" id="KW-0460">Magnesium</keyword>